<evidence type="ECO:0000313" key="2">
    <source>
        <dbReference type="EnsemblPlants" id="PGSC0003DMT400096202"/>
    </source>
</evidence>
<reference evidence="2" key="2">
    <citation type="submission" date="2015-06" db="UniProtKB">
        <authorList>
            <consortium name="EnsemblPlants"/>
        </authorList>
    </citation>
    <scope>IDENTIFICATION</scope>
    <source>
        <strain evidence="2">DM1-3 516 R44</strain>
    </source>
</reference>
<dbReference type="Pfam" id="PF20167">
    <property type="entry name" value="Transposase_32"/>
    <property type="match status" value="1"/>
</dbReference>
<reference evidence="3" key="1">
    <citation type="journal article" date="2011" name="Nature">
        <title>Genome sequence and analysis of the tuber crop potato.</title>
        <authorList>
            <consortium name="The Potato Genome Sequencing Consortium"/>
        </authorList>
    </citation>
    <scope>NUCLEOTIDE SEQUENCE [LARGE SCALE GENOMIC DNA]</scope>
    <source>
        <strain evidence="3">cv. DM1-3 516 R44</strain>
    </source>
</reference>
<evidence type="ECO:0000313" key="3">
    <source>
        <dbReference type="Proteomes" id="UP000011115"/>
    </source>
</evidence>
<keyword evidence="3" id="KW-1185">Reference proteome</keyword>
<sequence>MADLNEEYLPFIRFPDAVSRERHHDNRNIGFCCERGFILLKLEEKVPAFYALRMEFGWTPLIEAPPNAYSTWVREFYVILPTMRWNNPHPINRIWGVDFPLNATAINKGIELCEVSNAEYEAKLR</sequence>
<dbReference type="AlphaFoldDB" id="M1DXY0"/>
<organism evidence="2 3">
    <name type="scientific">Solanum tuberosum</name>
    <name type="common">Potato</name>
    <dbReference type="NCBI Taxonomy" id="4113"/>
    <lineage>
        <taxon>Eukaryota</taxon>
        <taxon>Viridiplantae</taxon>
        <taxon>Streptophyta</taxon>
        <taxon>Embryophyta</taxon>
        <taxon>Tracheophyta</taxon>
        <taxon>Spermatophyta</taxon>
        <taxon>Magnoliopsida</taxon>
        <taxon>eudicotyledons</taxon>
        <taxon>Gunneridae</taxon>
        <taxon>Pentapetalae</taxon>
        <taxon>asterids</taxon>
        <taxon>lamiids</taxon>
        <taxon>Solanales</taxon>
        <taxon>Solanaceae</taxon>
        <taxon>Solanoideae</taxon>
        <taxon>Solaneae</taxon>
        <taxon>Solanum</taxon>
    </lineage>
</organism>
<protein>
    <recommendedName>
        <fullName evidence="1">Putative plant transposon protein domain-containing protein</fullName>
    </recommendedName>
</protein>
<dbReference type="InterPro" id="IPR046796">
    <property type="entry name" value="Transposase_32_dom"/>
</dbReference>
<evidence type="ECO:0000259" key="1">
    <source>
        <dbReference type="Pfam" id="PF20167"/>
    </source>
</evidence>
<dbReference type="EnsemblPlants" id="PGSC0003DMT400096202">
    <property type="protein sequence ID" value="PGSC0003DMT400096202"/>
    <property type="gene ID" value="PGSC0003DMG400045773"/>
</dbReference>
<dbReference type="Proteomes" id="UP000011115">
    <property type="component" value="Unassembled WGS sequence"/>
</dbReference>
<dbReference type="InParanoid" id="M1DXY0"/>
<name>M1DXY0_SOLTU</name>
<dbReference type="Gramene" id="PGSC0003DMT400096202">
    <property type="protein sequence ID" value="PGSC0003DMT400096202"/>
    <property type="gene ID" value="PGSC0003DMG400045773"/>
</dbReference>
<feature type="domain" description="Putative plant transposon protein" evidence="1">
    <location>
        <begin position="55"/>
        <end position="122"/>
    </location>
</feature>
<dbReference type="HOGENOM" id="CLU_1996623_0_0_1"/>
<dbReference type="PaxDb" id="4113-PGSC0003DMT400096202"/>
<proteinExistence type="predicted"/>
<accession>M1DXY0</accession>